<name>A0ABW0APA0_9ACTN</name>
<keyword evidence="1 4" id="KW-0732">Signal</keyword>
<evidence type="ECO:0000256" key="1">
    <source>
        <dbReference type="ARBA" id="ARBA00022729"/>
    </source>
</evidence>
<dbReference type="SUPFAM" id="SSF69318">
    <property type="entry name" value="Integrin alpha N-terminal domain"/>
    <property type="match status" value="1"/>
</dbReference>
<dbReference type="InterPro" id="IPR028994">
    <property type="entry name" value="Integrin_alpha_N"/>
</dbReference>
<comment type="caution">
    <text evidence="5">The sequence shown here is derived from an EMBL/GenBank/DDBJ whole genome shotgun (WGS) entry which is preliminary data.</text>
</comment>
<dbReference type="InterPro" id="IPR013519">
    <property type="entry name" value="Int_alpha_beta-p"/>
</dbReference>
<proteinExistence type="predicted"/>
<dbReference type="InterPro" id="IPR013517">
    <property type="entry name" value="FG-GAP"/>
</dbReference>
<organism evidence="5 6">
    <name type="scientific">Streptomyces amakusaensis</name>
    <dbReference type="NCBI Taxonomy" id="67271"/>
    <lineage>
        <taxon>Bacteria</taxon>
        <taxon>Bacillati</taxon>
        <taxon>Actinomycetota</taxon>
        <taxon>Actinomycetes</taxon>
        <taxon>Kitasatosporales</taxon>
        <taxon>Streptomycetaceae</taxon>
        <taxon>Streptomyces</taxon>
    </lineage>
</organism>
<evidence type="ECO:0000313" key="5">
    <source>
        <dbReference type="EMBL" id="MFC5153845.1"/>
    </source>
</evidence>
<dbReference type="PANTHER" id="PTHR46580">
    <property type="entry name" value="SENSOR KINASE-RELATED"/>
    <property type="match status" value="1"/>
</dbReference>
<evidence type="ECO:0000256" key="2">
    <source>
        <dbReference type="ARBA" id="ARBA00022737"/>
    </source>
</evidence>
<dbReference type="PRINTS" id="PR01185">
    <property type="entry name" value="INTEGRINA"/>
</dbReference>
<feature type="signal peptide" evidence="4">
    <location>
        <begin position="1"/>
        <end position="29"/>
    </location>
</feature>
<sequence>MNSRCVTRSLGLLTALAAISTLTAPVALAAPAAPAAPAASMTSKDDFNGDGYEDLVVATPNGRFEPGKDRPGYVSVLYGSKSGLKVSGKQILRQGAGGVPGTPQDDDRFGSSIASADLDRDGYTDLIIGVSGEGPTPESPRYGETLVMWGGEKGLTRGTRVTDQFKGAQWVLPGDFDGDGHLDLLAHAQSALRVMHGPFDADGKPARESVTAVETPEDYLYRGVHELKTGDVNGDGITDVVGVYRTKDDGEGWYSRPVFWKGTSDGLAAHRPVANRQHGFSAGSVAVGDVNGDGHDDIALGLTRDHVYGPQVRRGGQVTYIKGSAKGPLPSRHRTFHLDSPRVPGTFKDNAGFGAELAIGDLNGDKYGEIVVGSDWMTVDGVAGAGSVITLPGTASGPTSDKSREFTQNTQGVPGAAEYGDALGTDIKLIDGNGDGREEVAASALREDEKTGAVWVFPSGKSGLTGSGSFVYGPRALGLPADKGLRFGSAYTP</sequence>
<dbReference type="EMBL" id="JBHSKP010000011">
    <property type="protein sequence ID" value="MFC5153845.1"/>
    <property type="molecule type" value="Genomic_DNA"/>
</dbReference>
<evidence type="ECO:0000256" key="3">
    <source>
        <dbReference type="ARBA" id="ARBA00023180"/>
    </source>
</evidence>
<protein>
    <submittedName>
        <fullName evidence="5">VCBS repeat-containing protein</fullName>
    </submittedName>
</protein>
<evidence type="ECO:0000256" key="4">
    <source>
        <dbReference type="SAM" id="SignalP"/>
    </source>
</evidence>
<dbReference type="Proteomes" id="UP001596160">
    <property type="component" value="Unassembled WGS sequence"/>
</dbReference>
<gene>
    <name evidence="5" type="ORF">ACFPRH_19100</name>
</gene>
<feature type="chain" id="PRO_5047107216" evidence="4">
    <location>
        <begin position="30"/>
        <end position="493"/>
    </location>
</feature>
<dbReference type="RefSeq" id="WP_344471747.1">
    <property type="nucleotide sequence ID" value="NZ_BAAASB010000001.1"/>
</dbReference>
<dbReference type="Gene3D" id="2.130.10.130">
    <property type="entry name" value="Integrin alpha, N-terminal"/>
    <property type="match status" value="3"/>
</dbReference>
<dbReference type="PROSITE" id="PS51470">
    <property type="entry name" value="FG_GAP"/>
    <property type="match status" value="1"/>
</dbReference>
<accession>A0ABW0APA0</accession>
<keyword evidence="3" id="KW-0325">Glycoprotein</keyword>
<dbReference type="Pfam" id="PF01839">
    <property type="entry name" value="FG-GAP"/>
    <property type="match status" value="2"/>
</dbReference>
<keyword evidence="6" id="KW-1185">Reference proteome</keyword>
<dbReference type="SMART" id="SM00191">
    <property type="entry name" value="Int_alpha"/>
    <property type="match status" value="5"/>
</dbReference>
<keyword evidence="2" id="KW-0677">Repeat</keyword>
<evidence type="ECO:0000313" key="6">
    <source>
        <dbReference type="Proteomes" id="UP001596160"/>
    </source>
</evidence>
<reference evidence="6" key="1">
    <citation type="journal article" date="2019" name="Int. J. Syst. Evol. Microbiol.">
        <title>The Global Catalogue of Microorganisms (GCM) 10K type strain sequencing project: providing services to taxonomists for standard genome sequencing and annotation.</title>
        <authorList>
            <consortium name="The Broad Institute Genomics Platform"/>
            <consortium name="The Broad Institute Genome Sequencing Center for Infectious Disease"/>
            <person name="Wu L."/>
            <person name="Ma J."/>
        </authorList>
    </citation>
    <scope>NUCLEOTIDE SEQUENCE [LARGE SCALE GENOMIC DNA]</scope>
    <source>
        <strain evidence="6">PCU 266</strain>
    </source>
</reference>
<dbReference type="InterPro" id="IPR000413">
    <property type="entry name" value="Integrin_alpha"/>
</dbReference>
<dbReference type="Pfam" id="PF13517">
    <property type="entry name" value="FG-GAP_3"/>
    <property type="match status" value="1"/>
</dbReference>